<protein>
    <submittedName>
        <fullName evidence="2">DUF3316 domain-containing protein</fullName>
    </submittedName>
</protein>
<evidence type="ECO:0000313" key="3">
    <source>
        <dbReference type="Proteomes" id="UP000824023"/>
    </source>
</evidence>
<organism evidence="2 3">
    <name type="scientific">Candidatus Bacteroides merdipullorum</name>
    <dbReference type="NCBI Taxonomy" id="2838474"/>
    <lineage>
        <taxon>Bacteria</taxon>
        <taxon>Pseudomonadati</taxon>
        <taxon>Bacteroidota</taxon>
        <taxon>Bacteroidia</taxon>
        <taxon>Bacteroidales</taxon>
        <taxon>Bacteroidaceae</taxon>
        <taxon>Bacteroides</taxon>
    </lineage>
</organism>
<evidence type="ECO:0000313" key="2">
    <source>
        <dbReference type="EMBL" id="HIZ01023.1"/>
    </source>
</evidence>
<dbReference type="InterPro" id="IPR016879">
    <property type="entry name" value="UCP028299"/>
</dbReference>
<evidence type="ECO:0000256" key="1">
    <source>
        <dbReference type="SAM" id="SignalP"/>
    </source>
</evidence>
<dbReference type="Pfam" id="PF11777">
    <property type="entry name" value="DUF3316"/>
    <property type="match status" value="1"/>
</dbReference>
<accession>A0A9D2A352</accession>
<gene>
    <name evidence="2" type="ORF">H9819_02055</name>
</gene>
<dbReference type="EMBL" id="DXCK01000036">
    <property type="protein sequence ID" value="HIZ01023.1"/>
    <property type="molecule type" value="Genomic_DNA"/>
</dbReference>
<dbReference type="Proteomes" id="UP000824023">
    <property type="component" value="Unassembled WGS sequence"/>
</dbReference>
<name>A0A9D2A352_9BACE</name>
<feature type="signal peptide" evidence="1">
    <location>
        <begin position="1"/>
        <end position="19"/>
    </location>
</feature>
<feature type="chain" id="PRO_5039688252" evidence="1">
    <location>
        <begin position="20"/>
        <end position="274"/>
    </location>
</feature>
<comment type="caution">
    <text evidence="2">The sequence shown here is derived from an EMBL/GenBank/DDBJ whole genome shotgun (WGS) entry which is preliminary data.</text>
</comment>
<reference evidence="2" key="1">
    <citation type="journal article" date="2021" name="PeerJ">
        <title>Extensive microbial diversity within the chicken gut microbiome revealed by metagenomics and culture.</title>
        <authorList>
            <person name="Gilroy R."/>
            <person name="Ravi A."/>
            <person name="Getino M."/>
            <person name="Pursley I."/>
            <person name="Horton D.L."/>
            <person name="Alikhan N.F."/>
            <person name="Baker D."/>
            <person name="Gharbi K."/>
            <person name="Hall N."/>
            <person name="Watson M."/>
            <person name="Adriaenssens E.M."/>
            <person name="Foster-Nyarko E."/>
            <person name="Jarju S."/>
            <person name="Secka A."/>
            <person name="Antonio M."/>
            <person name="Oren A."/>
            <person name="Chaudhuri R.R."/>
            <person name="La Ragione R."/>
            <person name="Hildebrand F."/>
            <person name="Pallen M.J."/>
        </authorList>
    </citation>
    <scope>NUCLEOTIDE SEQUENCE</scope>
    <source>
        <strain evidence="2">ChiHjej12B11-24981</strain>
    </source>
</reference>
<reference evidence="2" key="2">
    <citation type="submission" date="2021-04" db="EMBL/GenBank/DDBJ databases">
        <authorList>
            <person name="Gilroy R."/>
        </authorList>
    </citation>
    <scope>NUCLEOTIDE SEQUENCE</scope>
    <source>
        <strain evidence="2">ChiHjej12B11-24981</strain>
    </source>
</reference>
<dbReference type="AlphaFoldDB" id="A0A9D2A352"/>
<keyword evidence="1" id="KW-0732">Signal</keyword>
<proteinExistence type="predicted"/>
<sequence length="274" mass="31249">MKRNLLFFLLLLLPLVRAAAVPGEGTADSVPDRPIQRATMYGLGWANMYDTYLSPQEYRGVEFRLSRESLRQTKWGDGRWMRQAFFQGYANYTHNHVDNNNTLSALVNWNYGLHYRLYRAGGLRLLAGGLVDAAGGFVWNLRNGNNPASARASVALDASVAAVWDFRVRRVPLTLRYQLDVPLLGMAFSPHYGQSYYEIFSLGNAGGVVKFTSLHNAPSWRHRLSLDFPAGRLKMRFTYLWDVRQSKLNHLETHAYGHIFMVGFVKQFSLLPNR</sequence>